<name>A0ABQ8K7D1_9APHY</name>
<dbReference type="EMBL" id="JADCUA010000019">
    <property type="protein sequence ID" value="KAH9833172.1"/>
    <property type="molecule type" value="Genomic_DNA"/>
</dbReference>
<dbReference type="Proteomes" id="UP000814176">
    <property type="component" value="Unassembled WGS sequence"/>
</dbReference>
<evidence type="ECO:0000256" key="1">
    <source>
        <dbReference type="ARBA" id="ARBA00004123"/>
    </source>
</evidence>
<keyword evidence="6" id="KW-0539">Nucleus</keyword>
<evidence type="ECO:0000256" key="8">
    <source>
        <dbReference type="SAM" id="MobiDB-lite"/>
    </source>
</evidence>
<evidence type="ECO:0000259" key="9">
    <source>
        <dbReference type="PROSITE" id="PS50157"/>
    </source>
</evidence>
<dbReference type="SMART" id="SM00355">
    <property type="entry name" value="ZnF_C2H2"/>
    <property type="match status" value="3"/>
</dbReference>
<dbReference type="InterPro" id="IPR036236">
    <property type="entry name" value="Znf_C2H2_sf"/>
</dbReference>
<feature type="domain" description="C2H2-type" evidence="9">
    <location>
        <begin position="284"/>
        <end position="311"/>
    </location>
</feature>
<evidence type="ECO:0000313" key="10">
    <source>
        <dbReference type="EMBL" id="KAH9833172.1"/>
    </source>
</evidence>
<dbReference type="PROSITE" id="PS00028">
    <property type="entry name" value="ZINC_FINGER_C2H2_1"/>
    <property type="match status" value="1"/>
</dbReference>
<dbReference type="PANTHER" id="PTHR24388:SF54">
    <property type="entry name" value="PROTEIN ESCARGOT"/>
    <property type="match status" value="1"/>
</dbReference>
<dbReference type="PROSITE" id="PS50157">
    <property type="entry name" value="ZINC_FINGER_C2H2_2"/>
    <property type="match status" value="1"/>
</dbReference>
<keyword evidence="2" id="KW-0479">Metal-binding</keyword>
<evidence type="ECO:0000256" key="4">
    <source>
        <dbReference type="ARBA" id="ARBA00022771"/>
    </source>
</evidence>
<dbReference type="RefSeq" id="XP_047775938.1">
    <property type="nucleotide sequence ID" value="XM_047929054.1"/>
</dbReference>
<evidence type="ECO:0000256" key="3">
    <source>
        <dbReference type="ARBA" id="ARBA00022737"/>
    </source>
</evidence>
<keyword evidence="3" id="KW-0677">Repeat</keyword>
<keyword evidence="4 7" id="KW-0863">Zinc-finger</keyword>
<protein>
    <recommendedName>
        <fullName evidence="9">C2H2-type domain-containing protein</fullName>
    </recommendedName>
</protein>
<dbReference type="GeneID" id="72009786"/>
<comment type="caution">
    <text evidence="10">The sequence shown here is derived from an EMBL/GenBank/DDBJ whole genome shotgun (WGS) entry which is preliminary data.</text>
</comment>
<dbReference type="Pfam" id="PF00096">
    <property type="entry name" value="zf-C2H2"/>
    <property type="match status" value="2"/>
</dbReference>
<dbReference type="SUPFAM" id="SSF57667">
    <property type="entry name" value="beta-beta-alpha zinc fingers"/>
    <property type="match status" value="1"/>
</dbReference>
<feature type="compositionally biased region" description="Low complexity" evidence="8">
    <location>
        <begin position="245"/>
        <end position="261"/>
    </location>
</feature>
<feature type="region of interest" description="Disordered" evidence="8">
    <location>
        <begin position="214"/>
        <end position="283"/>
    </location>
</feature>
<organism evidence="10 11">
    <name type="scientific">Rhodofomes roseus</name>
    <dbReference type="NCBI Taxonomy" id="34475"/>
    <lineage>
        <taxon>Eukaryota</taxon>
        <taxon>Fungi</taxon>
        <taxon>Dikarya</taxon>
        <taxon>Basidiomycota</taxon>
        <taxon>Agaricomycotina</taxon>
        <taxon>Agaricomycetes</taxon>
        <taxon>Polyporales</taxon>
        <taxon>Rhodofomes</taxon>
    </lineage>
</organism>
<dbReference type="InterPro" id="IPR050527">
    <property type="entry name" value="Snail/Krueppel_Znf"/>
</dbReference>
<feature type="compositionally biased region" description="Polar residues" evidence="8">
    <location>
        <begin position="224"/>
        <end position="241"/>
    </location>
</feature>
<keyword evidence="5" id="KW-0862">Zinc</keyword>
<reference evidence="10 11" key="1">
    <citation type="journal article" date="2021" name="Environ. Microbiol.">
        <title>Gene family expansions and transcriptome signatures uncover fungal adaptations to wood decay.</title>
        <authorList>
            <person name="Hage H."/>
            <person name="Miyauchi S."/>
            <person name="Viragh M."/>
            <person name="Drula E."/>
            <person name="Min B."/>
            <person name="Chaduli D."/>
            <person name="Navarro D."/>
            <person name="Favel A."/>
            <person name="Norest M."/>
            <person name="Lesage-Meessen L."/>
            <person name="Balint B."/>
            <person name="Merenyi Z."/>
            <person name="de Eugenio L."/>
            <person name="Morin E."/>
            <person name="Martinez A.T."/>
            <person name="Baldrian P."/>
            <person name="Stursova M."/>
            <person name="Martinez M.J."/>
            <person name="Novotny C."/>
            <person name="Magnuson J.K."/>
            <person name="Spatafora J.W."/>
            <person name="Maurice S."/>
            <person name="Pangilinan J."/>
            <person name="Andreopoulos W."/>
            <person name="LaButti K."/>
            <person name="Hundley H."/>
            <person name="Na H."/>
            <person name="Kuo A."/>
            <person name="Barry K."/>
            <person name="Lipzen A."/>
            <person name="Henrissat B."/>
            <person name="Riley R."/>
            <person name="Ahrendt S."/>
            <person name="Nagy L.G."/>
            <person name="Grigoriev I.V."/>
            <person name="Martin F."/>
            <person name="Rosso M.N."/>
        </authorList>
    </citation>
    <scope>NUCLEOTIDE SEQUENCE [LARGE SCALE GENOMIC DNA]</scope>
    <source>
        <strain evidence="10 11">CIRM-BRFM 1785</strain>
    </source>
</reference>
<comment type="subcellular location">
    <subcellularLocation>
        <location evidence="1">Nucleus</location>
    </subcellularLocation>
</comment>
<sequence>MSSFCLPVEQLSRLRVSIRVFRSGGFSFSFEHHDGDQAVMDDFTSHPYHSSPYTVQIEALEDSDGHVLQVSSLCNRTPHLAPSMQNHSESSDFHSTISVITPGEHSNLYTGDPLLDHFSGVPLAGRCSILSRTVNTDRRILGFSFPTGVEQNQNLYDTSTTSDVPERYYEYFSGNIPAQSTTAPGESLRRPELNFPVADDNVNVLGRSSVPVNQMWMQPDPAGASQSDTQNGDQAVDNSSIIFVDSSHPSSTSSTPDPLIPSEDEPVPTSSPEASSSRRRKRSYACPKCPHRFTSEYTLKVHLRAHKPKQPKALPCTMGCQEHFSRQHDRLRHEVTKHRRVCEWVCEDCRKFFSSKRTLSNHICRTTGGFNRWGI</sequence>
<evidence type="ECO:0000256" key="5">
    <source>
        <dbReference type="ARBA" id="ARBA00022833"/>
    </source>
</evidence>
<dbReference type="PANTHER" id="PTHR24388">
    <property type="entry name" value="ZINC FINGER PROTEIN"/>
    <property type="match status" value="1"/>
</dbReference>
<gene>
    <name evidence="10" type="ORF">C8Q71DRAFT_909650</name>
</gene>
<evidence type="ECO:0000313" key="11">
    <source>
        <dbReference type="Proteomes" id="UP000814176"/>
    </source>
</evidence>
<evidence type="ECO:0000256" key="7">
    <source>
        <dbReference type="PROSITE-ProRule" id="PRU00042"/>
    </source>
</evidence>
<proteinExistence type="predicted"/>
<accession>A0ABQ8K7D1</accession>
<dbReference type="InterPro" id="IPR013087">
    <property type="entry name" value="Znf_C2H2_type"/>
</dbReference>
<evidence type="ECO:0000256" key="6">
    <source>
        <dbReference type="ARBA" id="ARBA00023242"/>
    </source>
</evidence>
<evidence type="ECO:0000256" key="2">
    <source>
        <dbReference type="ARBA" id="ARBA00022723"/>
    </source>
</evidence>
<keyword evidence="11" id="KW-1185">Reference proteome</keyword>
<dbReference type="Gene3D" id="3.30.160.60">
    <property type="entry name" value="Classic Zinc Finger"/>
    <property type="match status" value="1"/>
</dbReference>